<organism evidence="4 5">
    <name type="scientific">Nocardioides immobilis</name>
    <dbReference type="NCBI Taxonomy" id="2049295"/>
    <lineage>
        <taxon>Bacteria</taxon>
        <taxon>Bacillati</taxon>
        <taxon>Actinomycetota</taxon>
        <taxon>Actinomycetes</taxon>
        <taxon>Propionibacteriales</taxon>
        <taxon>Nocardioidaceae</taxon>
        <taxon>Nocardioides</taxon>
    </lineage>
</organism>
<dbReference type="Proteomes" id="UP000283644">
    <property type="component" value="Unassembled WGS sequence"/>
</dbReference>
<feature type="domain" description="Mce/MlaD" evidence="2">
    <location>
        <begin position="46"/>
        <end position="118"/>
    </location>
</feature>
<feature type="domain" description="Mammalian cell entry C-terminal" evidence="3">
    <location>
        <begin position="130"/>
        <end position="301"/>
    </location>
</feature>
<name>A0A417XSI0_9ACTN</name>
<dbReference type="InterPro" id="IPR005693">
    <property type="entry name" value="Mce"/>
</dbReference>
<dbReference type="OrthoDB" id="4741753at2"/>
<dbReference type="NCBIfam" id="TIGR00996">
    <property type="entry name" value="Mtu_fam_mce"/>
    <property type="match status" value="1"/>
</dbReference>
<feature type="transmembrane region" description="Helical" evidence="1">
    <location>
        <begin position="16"/>
        <end position="35"/>
    </location>
</feature>
<dbReference type="Pfam" id="PF11887">
    <property type="entry name" value="Mce4_CUP1"/>
    <property type="match status" value="1"/>
</dbReference>
<accession>A0A417XSI0</accession>
<comment type="caution">
    <text evidence="4">The sequence shown here is derived from an EMBL/GenBank/DDBJ whole genome shotgun (WGS) entry which is preliminary data.</text>
</comment>
<dbReference type="InterPro" id="IPR003399">
    <property type="entry name" value="Mce/MlaD"/>
</dbReference>
<evidence type="ECO:0000259" key="3">
    <source>
        <dbReference type="Pfam" id="PF11887"/>
    </source>
</evidence>
<protein>
    <submittedName>
        <fullName evidence="4">MCE family protein</fullName>
    </submittedName>
</protein>
<keyword evidence="1" id="KW-0812">Transmembrane</keyword>
<evidence type="ECO:0000313" key="4">
    <source>
        <dbReference type="EMBL" id="RHW22832.1"/>
    </source>
</evidence>
<evidence type="ECO:0000256" key="1">
    <source>
        <dbReference type="SAM" id="Phobius"/>
    </source>
</evidence>
<gene>
    <name evidence="4" type="ORF">D0Z08_31000</name>
</gene>
<sequence>MFHLMKGASPFVKKQLVAFAIASVVGIVFLAMTFLRVPETLGVGRYHVDVQFARGAGLYEGAEVTYLGHPVGKVSSMTVDGDGLTAELSLDTDTEIPATVRADIHSRSAVGEQYVALSDADPDNTTGSELLADGDTIPESRTSAPVEIGPVLDNIYALVESLDADQLNTVLTEISRGLEGRTGDLQTILDDGAQLLALADQNFGPTVSLIRGTGPLLGTINGTSDHVRRLSRNLAQVTAELRAGDDDIRNLLADGPRFAETTNGLIDDLEGNLPPLLQNANTIARVLSTFDPHLQQVLSDYPLVVAIIQSVTLPAANDHAGRLTVANVSDPPECTQGFVPPSQWSSPFDASPRRTPLVFCTAPHSDPRAVRGARNIPCPVDSARREGDVSRC</sequence>
<dbReference type="AlphaFoldDB" id="A0A417XSI0"/>
<dbReference type="InterPro" id="IPR024516">
    <property type="entry name" value="Mce_C"/>
</dbReference>
<evidence type="ECO:0000259" key="2">
    <source>
        <dbReference type="Pfam" id="PF02470"/>
    </source>
</evidence>
<dbReference type="PANTHER" id="PTHR33371:SF16">
    <property type="entry name" value="MCE-FAMILY PROTEIN MCE3F"/>
    <property type="match status" value="1"/>
</dbReference>
<dbReference type="Pfam" id="PF02470">
    <property type="entry name" value="MlaD"/>
    <property type="match status" value="1"/>
</dbReference>
<keyword evidence="1" id="KW-0472">Membrane</keyword>
<dbReference type="GO" id="GO:0005576">
    <property type="term" value="C:extracellular region"/>
    <property type="evidence" value="ECO:0007669"/>
    <property type="project" value="TreeGrafter"/>
</dbReference>
<dbReference type="InterPro" id="IPR052336">
    <property type="entry name" value="MlaD_Phospholipid_Transporter"/>
</dbReference>
<reference evidence="4 5" key="1">
    <citation type="submission" date="2018-09" db="EMBL/GenBank/DDBJ databases">
        <title>Genome sequencing of Nocardioides immobilis CCTCC AB 2017083 for comparison to Nocardioides silvaticus.</title>
        <authorList>
            <person name="Li C."/>
            <person name="Wang G."/>
        </authorList>
    </citation>
    <scope>NUCLEOTIDE SEQUENCE [LARGE SCALE GENOMIC DNA]</scope>
    <source>
        <strain evidence="4 5">CCTCC AB 2017083</strain>
    </source>
</reference>
<evidence type="ECO:0000313" key="5">
    <source>
        <dbReference type="Proteomes" id="UP000283644"/>
    </source>
</evidence>
<proteinExistence type="predicted"/>
<dbReference type="RefSeq" id="WP_118929144.1">
    <property type="nucleotide sequence ID" value="NZ_QXGH01000054.1"/>
</dbReference>
<dbReference type="PANTHER" id="PTHR33371">
    <property type="entry name" value="INTERMEMBRANE PHOSPHOLIPID TRANSPORT SYSTEM BINDING PROTEIN MLAD-RELATED"/>
    <property type="match status" value="1"/>
</dbReference>
<dbReference type="EMBL" id="QXGH01000054">
    <property type="protein sequence ID" value="RHW22832.1"/>
    <property type="molecule type" value="Genomic_DNA"/>
</dbReference>
<keyword evidence="1" id="KW-1133">Transmembrane helix</keyword>
<keyword evidence="5" id="KW-1185">Reference proteome</keyword>